<dbReference type="PANTHER" id="PTHR31118:SF12">
    <property type="entry name" value="CYCLASE-LIKE PROTEIN 2"/>
    <property type="match status" value="1"/>
</dbReference>
<dbReference type="OrthoDB" id="9796085at2"/>
<proteinExistence type="predicted"/>
<keyword evidence="2" id="KW-1185">Reference proteome</keyword>
<accession>A0A0L6TV58</accession>
<sequence length="227" mass="25138">MINIQGEKVIDLSHNVETGIPVMPGFPDPKVEWLFKREDGSVFNAEVLTICPHTSTHVDAPWHFFEEGKKIDEIPADSIIGPAIILDFKDKEGDVPISGAEIKQWEIDNDEYIKEGDAVLITTGHDKKWGLGVEGEEFWKNGWPYITEDAAEYLAEKKIRLIGMEPMAIDGINAKDEAHLTLLPKGILIIENLTNLDKVGQKRCDLIATVLKVTGGTGCPVRVLAIV</sequence>
<evidence type="ECO:0000313" key="1">
    <source>
        <dbReference type="EMBL" id="KNZ40164.1"/>
    </source>
</evidence>
<dbReference type="InterPro" id="IPR037175">
    <property type="entry name" value="KFase_sf"/>
</dbReference>
<comment type="caution">
    <text evidence="1">The sequence shown here is derived from an EMBL/GenBank/DDBJ whole genome shotgun (WGS) entry which is preliminary data.</text>
</comment>
<dbReference type="SUPFAM" id="SSF102198">
    <property type="entry name" value="Putative cyclase"/>
    <property type="match status" value="1"/>
</dbReference>
<dbReference type="EMBL" id="LGYO01000082">
    <property type="protein sequence ID" value="KNZ40164.1"/>
    <property type="molecule type" value="Genomic_DNA"/>
</dbReference>
<dbReference type="GO" id="GO:0004061">
    <property type="term" value="F:arylformamidase activity"/>
    <property type="evidence" value="ECO:0007669"/>
    <property type="project" value="InterPro"/>
</dbReference>
<dbReference type="PANTHER" id="PTHR31118">
    <property type="entry name" value="CYCLASE-LIKE PROTEIN 2"/>
    <property type="match status" value="1"/>
</dbReference>
<gene>
    <name evidence="1" type="ORF">AKG39_19115</name>
</gene>
<reference evidence="2" key="1">
    <citation type="submission" date="2015-07" db="EMBL/GenBank/DDBJ databases">
        <title>Draft genome sequence of Acetobacterium bakii DSM 8293, a potential psychrophilic chemical producer through syngas fermentation.</title>
        <authorList>
            <person name="Song Y."/>
            <person name="Hwang S."/>
            <person name="Cho B.-K."/>
        </authorList>
    </citation>
    <scope>NUCLEOTIDE SEQUENCE [LARGE SCALE GENOMIC DNA]</scope>
    <source>
        <strain evidence="2">DSM 8239</strain>
    </source>
</reference>
<dbReference type="STRING" id="52689.AKG39_19115"/>
<evidence type="ECO:0000313" key="2">
    <source>
        <dbReference type="Proteomes" id="UP000036873"/>
    </source>
</evidence>
<dbReference type="Gene3D" id="3.50.30.50">
    <property type="entry name" value="Putative cyclase"/>
    <property type="match status" value="1"/>
</dbReference>
<dbReference type="InterPro" id="IPR007325">
    <property type="entry name" value="KFase/CYL"/>
</dbReference>
<evidence type="ECO:0008006" key="3">
    <source>
        <dbReference type="Google" id="ProtNLM"/>
    </source>
</evidence>
<dbReference type="Proteomes" id="UP000036873">
    <property type="component" value="Unassembled WGS sequence"/>
</dbReference>
<dbReference type="Pfam" id="PF04199">
    <property type="entry name" value="Cyclase"/>
    <property type="match status" value="1"/>
</dbReference>
<name>A0A0L6TV58_9FIRM</name>
<dbReference type="GO" id="GO:0019441">
    <property type="term" value="P:L-tryptophan catabolic process to kynurenine"/>
    <property type="evidence" value="ECO:0007669"/>
    <property type="project" value="InterPro"/>
</dbReference>
<protein>
    <recommendedName>
        <fullName evidence="3">Cyclase</fullName>
    </recommendedName>
</protein>
<dbReference type="AlphaFoldDB" id="A0A0L6TV58"/>
<organism evidence="1 2">
    <name type="scientific">Acetobacterium bakii</name>
    <dbReference type="NCBI Taxonomy" id="52689"/>
    <lineage>
        <taxon>Bacteria</taxon>
        <taxon>Bacillati</taxon>
        <taxon>Bacillota</taxon>
        <taxon>Clostridia</taxon>
        <taxon>Eubacteriales</taxon>
        <taxon>Eubacteriaceae</taxon>
        <taxon>Acetobacterium</taxon>
    </lineage>
</organism>